<dbReference type="SUPFAM" id="SSF56601">
    <property type="entry name" value="beta-lactamase/transpeptidase-like"/>
    <property type="match status" value="1"/>
</dbReference>
<dbReference type="InterPro" id="IPR001460">
    <property type="entry name" value="PCN-bd_Tpept"/>
</dbReference>
<evidence type="ECO:0008006" key="6">
    <source>
        <dbReference type="Google" id="ProtNLM"/>
    </source>
</evidence>
<evidence type="ECO:0000259" key="2">
    <source>
        <dbReference type="Pfam" id="PF00905"/>
    </source>
</evidence>
<dbReference type="Pfam" id="PF05223">
    <property type="entry name" value="MecA_N"/>
    <property type="match status" value="1"/>
</dbReference>
<dbReference type="InterPro" id="IPR012338">
    <property type="entry name" value="Beta-lactam/transpept-like"/>
</dbReference>
<organism evidence="4 5">
    <name type="scientific">Streptosporangium brasiliense</name>
    <dbReference type="NCBI Taxonomy" id="47480"/>
    <lineage>
        <taxon>Bacteria</taxon>
        <taxon>Bacillati</taxon>
        <taxon>Actinomycetota</taxon>
        <taxon>Actinomycetes</taxon>
        <taxon>Streptosporangiales</taxon>
        <taxon>Streptosporangiaceae</taxon>
        <taxon>Streptosporangium</taxon>
    </lineage>
</organism>
<comment type="caution">
    <text evidence="4">The sequence shown here is derived from an EMBL/GenBank/DDBJ whole genome shotgun (WGS) entry which is preliminary data.</text>
</comment>
<dbReference type="Pfam" id="PF00905">
    <property type="entry name" value="Transpeptidase"/>
    <property type="match status" value="1"/>
</dbReference>
<reference evidence="4 5" key="1">
    <citation type="submission" date="2023-07" db="EMBL/GenBank/DDBJ databases">
        <title>Sequencing the genomes of 1000 actinobacteria strains.</title>
        <authorList>
            <person name="Klenk H.-P."/>
        </authorList>
    </citation>
    <scope>NUCLEOTIDE SEQUENCE [LARGE SCALE GENOMIC DNA]</scope>
    <source>
        <strain evidence="4 5">DSM 44109</strain>
    </source>
</reference>
<keyword evidence="1" id="KW-1133">Transmembrane helix</keyword>
<dbReference type="EMBL" id="JAUSRB010000002">
    <property type="protein sequence ID" value="MDP9865827.1"/>
    <property type="molecule type" value="Genomic_DNA"/>
</dbReference>
<protein>
    <recommendedName>
        <fullName evidence="6">Cell division protein FtsI</fullName>
    </recommendedName>
</protein>
<keyword evidence="1" id="KW-0472">Membrane</keyword>
<accession>A0ABT9R9A1</accession>
<evidence type="ECO:0000313" key="4">
    <source>
        <dbReference type="EMBL" id="MDP9865827.1"/>
    </source>
</evidence>
<evidence type="ECO:0000259" key="3">
    <source>
        <dbReference type="Pfam" id="PF05223"/>
    </source>
</evidence>
<keyword evidence="5" id="KW-1185">Reference proteome</keyword>
<feature type="domain" description="Penicillin-binding protein transpeptidase" evidence="2">
    <location>
        <begin position="242"/>
        <end position="510"/>
    </location>
</feature>
<dbReference type="Gene3D" id="3.10.450.100">
    <property type="entry name" value="NTF2-like, domain 1"/>
    <property type="match status" value="1"/>
</dbReference>
<dbReference type="PANTHER" id="PTHR30627:SF24">
    <property type="entry name" value="PENICILLIN-BINDING PROTEIN 4B"/>
    <property type="match status" value="1"/>
</dbReference>
<dbReference type="InterPro" id="IPR032710">
    <property type="entry name" value="NTF2-like_dom_sf"/>
</dbReference>
<sequence>MRSRAVLTLIIVVLTVIAAGVYVLVRPREAEGRKVAGPEETALAYLTAWENSDIGAMGRLVADRPVDFAERHRAFARDLEIETLDLTPGTLRRQGDRSAELPFQGVREIKDLGAWPFSSTLRLALREGRWRVLWAPETLHPALKDGGRIRLRETPAPAAELVTRSGARFPRDSGAESYLDMLGADLDETDSGYVLEAVQADGTAQELTAFAPPSVEKVRTTFSRPVQAAAARALDGVDRPAAIVAVRTDTGEVLAVADRLGRELGGQAAIRGRYPPGSTFKVVTAAALLAGGLTPDSPVTCPATYTPPNGQEVTNAGGSGIPGALTLSGAFAASCNTTFVEQSIRLLSDGGLVRAAELFGFNKDLKGPGVCGEIRPHTDLDGLRSDAIGQNSVVASPLCMALAAAAVRDGAWHQPVMARLPARTGEAVPLPPGVAAGLRTMMREVVTAGTASAVPFPAGTAGKTGTAEVGGGGREHAWFIGYHGKTAFAVLVKNGGSGAEAAAPIAARFLRAL</sequence>
<dbReference type="Proteomes" id="UP001230426">
    <property type="component" value="Unassembled WGS sequence"/>
</dbReference>
<feature type="transmembrane region" description="Helical" evidence="1">
    <location>
        <begin position="6"/>
        <end position="25"/>
    </location>
</feature>
<gene>
    <name evidence="4" type="ORF">J2S55_005093</name>
</gene>
<feature type="domain" description="NTF2-like N-terminal transpeptidase" evidence="3">
    <location>
        <begin position="38"/>
        <end position="146"/>
    </location>
</feature>
<dbReference type="Gene3D" id="3.40.710.10">
    <property type="entry name" value="DD-peptidase/beta-lactamase superfamily"/>
    <property type="match status" value="1"/>
</dbReference>
<name>A0ABT9R9A1_9ACTN</name>
<proteinExistence type="predicted"/>
<dbReference type="InterPro" id="IPR007887">
    <property type="entry name" value="MecA_N"/>
</dbReference>
<evidence type="ECO:0000256" key="1">
    <source>
        <dbReference type="SAM" id="Phobius"/>
    </source>
</evidence>
<keyword evidence="1" id="KW-0812">Transmembrane</keyword>
<dbReference type="PANTHER" id="PTHR30627">
    <property type="entry name" value="PEPTIDOGLYCAN D,D-TRANSPEPTIDASE"/>
    <property type="match status" value="1"/>
</dbReference>
<dbReference type="InterPro" id="IPR050515">
    <property type="entry name" value="Beta-lactam/transpept"/>
</dbReference>
<evidence type="ECO:0000313" key="5">
    <source>
        <dbReference type="Proteomes" id="UP001230426"/>
    </source>
</evidence>
<dbReference type="RefSeq" id="WP_306865669.1">
    <property type="nucleotide sequence ID" value="NZ_JAUSRB010000002.1"/>
</dbReference>
<dbReference type="SUPFAM" id="SSF54427">
    <property type="entry name" value="NTF2-like"/>
    <property type="match status" value="1"/>
</dbReference>